<dbReference type="AlphaFoldDB" id="A0A8X7WJE5"/>
<proteinExistence type="predicted"/>
<name>A0A8X7WJE5_BRACI</name>
<protein>
    <submittedName>
        <fullName evidence="2">Uncharacterized protein</fullName>
    </submittedName>
</protein>
<organism evidence="2 3">
    <name type="scientific">Brassica carinata</name>
    <name type="common">Ethiopian mustard</name>
    <name type="synonym">Abyssinian cabbage</name>
    <dbReference type="NCBI Taxonomy" id="52824"/>
    <lineage>
        <taxon>Eukaryota</taxon>
        <taxon>Viridiplantae</taxon>
        <taxon>Streptophyta</taxon>
        <taxon>Embryophyta</taxon>
        <taxon>Tracheophyta</taxon>
        <taxon>Spermatophyta</taxon>
        <taxon>Magnoliopsida</taxon>
        <taxon>eudicotyledons</taxon>
        <taxon>Gunneridae</taxon>
        <taxon>Pentapetalae</taxon>
        <taxon>rosids</taxon>
        <taxon>malvids</taxon>
        <taxon>Brassicales</taxon>
        <taxon>Brassicaceae</taxon>
        <taxon>Brassiceae</taxon>
        <taxon>Brassica</taxon>
    </lineage>
</organism>
<comment type="caution">
    <text evidence="2">The sequence shown here is derived from an EMBL/GenBank/DDBJ whole genome shotgun (WGS) entry which is preliminary data.</text>
</comment>
<dbReference type="Proteomes" id="UP000886595">
    <property type="component" value="Unassembled WGS sequence"/>
</dbReference>
<keyword evidence="3" id="KW-1185">Reference proteome</keyword>
<dbReference type="EMBL" id="JAAMPC010000001">
    <property type="protein sequence ID" value="KAG2329880.1"/>
    <property type="molecule type" value="Genomic_DNA"/>
</dbReference>
<gene>
    <name evidence="2" type="ORF">Bca52824_001060</name>
</gene>
<feature type="compositionally biased region" description="Low complexity" evidence="1">
    <location>
        <begin position="22"/>
        <end position="35"/>
    </location>
</feature>
<reference evidence="2 3" key="1">
    <citation type="submission" date="2020-02" db="EMBL/GenBank/DDBJ databases">
        <authorList>
            <person name="Ma Q."/>
            <person name="Huang Y."/>
            <person name="Song X."/>
            <person name="Pei D."/>
        </authorList>
    </citation>
    <scope>NUCLEOTIDE SEQUENCE [LARGE SCALE GENOMIC DNA]</scope>
    <source>
        <strain evidence="2">Sxm20200214</strain>
        <tissue evidence="2">Leaf</tissue>
    </source>
</reference>
<sequence>MKNNRKEDSSKQMLEGVEIDPNGENTTNSNNAESSGSGGGILKNVSRNLGVGSIIRSIKRAAISVFITRGRAETWALHYLLP</sequence>
<feature type="compositionally biased region" description="Basic and acidic residues" evidence="1">
    <location>
        <begin position="1"/>
        <end position="10"/>
    </location>
</feature>
<evidence type="ECO:0000313" key="2">
    <source>
        <dbReference type="EMBL" id="KAG2329880.1"/>
    </source>
</evidence>
<feature type="region of interest" description="Disordered" evidence="1">
    <location>
        <begin position="1"/>
        <end position="41"/>
    </location>
</feature>
<accession>A0A8X7WJE5</accession>
<evidence type="ECO:0000256" key="1">
    <source>
        <dbReference type="SAM" id="MobiDB-lite"/>
    </source>
</evidence>
<evidence type="ECO:0000313" key="3">
    <source>
        <dbReference type="Proteomes" id="UP000886595"/>
    </source>
</evidence>